<dbReference type="Gene3D" id="3.30.1390.10">
    <property type="match status" value="1"/>
</dbReference>
<keyword evidence="1" id="KW-0812">Transmembrane</keyword>
<evidence type="ECO:0000259" key="2">
    <source>
        <dbReference type="Pfam" id="PF00542"/>
    </source>
</evidence>
<dbReference type="InterPro" id="IPR013823">
    <property type="entry name" value="Ribosomal_bL12_C"/>
</dbReference>
<feature type="transmembrane region" description="Helical" evidence="1">
    <location>
        <begin position="6"/>
        <end position="28"/>
    </location>
</feature>
<dbReference type="Proteomes" id="UP000773462">
    <property type="component" value="Unassembled WGS sequence"/>
</dbReference>
<evidence type="ECO:0000256" key="1">
    <source>
        <dbReference type="SAM" id="Phobius"/>
    </source>
</evidence>
<accession>A0ABS4NRS1</accession>
<gene>
    <name evidence="3" type="ORF">J2Z70_002899</name>
</gene>
<dbReference type="RefSeq" id="WP_245368221.1">
    <property type="nucleotide sequence ID" value="NZ_JAGGLV010000008.1"/>
</dbReference>
<keyword evidence="1" id="KW-0472">Membrane</keyword>
<reference evidence="3 4" key="1">
    <citation type="submission" date="2021-03" db="EMBL/GenBank/DDBJ databases">
        <title>Genomic Encyclopedia of Type Strains, Phase IV (KMG-IV): sequencing the most valuable type-strain genomes for metagenomic binning, comparative biology and taxonomic classification.</title>
        <authorList>
            <person name="Goeker M."/>
        </authorList>
    </citation>
    <scope>NUCLEOTIDE SEQUENCE [LARGE SCALE GENOMIC DNA]</scope>
    <source>
        <strain evidence="3 4">DSM 101953</strain>
    </source>
</reference>
<feature type="domain" description="Large ribosomal subunit protein bL12 C-terminal" evidence="2">
    <location>
        <begin position="83"/>
        <end position="113"/>
    </location>
</feature>
<dbReference type="Pfam" id="PF00542">
    <property type="entry name" value="Ribosomal_L12"/>
    <property type="match status" value="1"/>
</dbReference>
<proteinExistence type="predicted"/>
<dbReference type="GO" id="GO:0005840">
    <property type="term" value="C:ribosome"/>
    <property type="evidence" value="ECO:0007669"/>
    <property type="project" value="UniProtKB-KW"/>
</dbReference>
<keyword evidence="1" id="KW-1133">Transmembrane helix</keyword>
<comment type="caution">
    <text evidence="3">The sequence shown here is derived from an EMBL/GenBank/DDBJ whole genome shotgun (WGS) entry which is preliminary data.</text>
</comment>
<dbReference type="SUPFAM" id="SSF54736">
    <property type="entry name" value="ClpS-like"/>
    <property type="match status" value="1"/>
</dbReference>
<protein>
    <submittedName>
        <fullName evidence="3">Large subunit ribosomal protein L7/L12</fullName>
    </submittedName>
</protein>
<organism evidence="3 4">
    <name type="scientific">Paenibacillus silagei</name>
    <dbReference type="NCBI Taxonomy" id="1670801"/>
    <lineage>
        <taxon>Bacteria</taxon>
        <taxon>Bacillati</taxon>
        <taxon>Bacillota</taxon>
        <taxon>Bacilli</taxon>
        <taxon>Bacillales</taxon>
        <taxon>Paenibacillaceae</taxon>
        <taxon>Paenibacillus</taxon>
    </lineage>
</organism>
<sequence>MEYMDTIDLIAILALVLALLLMLSVFSLKRRVNELESRLNQRDPYGGMPADPSFSRTSHIPAPMFVQNPELAPDLERRIRLLIAEGKKIQAIKVVREARNLGLKEAKDFVENLERSGNFR</sequence>
<keyword evidence="3" id="KW-0687">Ribonucleoprotein</keyword>
<evidence type="ECO:0000313" key="4">
    <source>
        <dbReference type="Proteomes" id="UP000773462"/>
    </source>
</evidence>
<evidence type="ECO:0000313" key="3">
    <source>
        <dbReference type="EMBL" id="MBP2112745.1"/>
    </source>
</evidence>
<keyword evidence="4" id="KW-1185">Reference proteome</keyword>
<name>A0ABS4NRS1_9BACL</name>
<dbReference type="InterPro" id="IPR014719">
    <property type="entry name" value="Ribosomal_bL12_C/ClpS-like"/>
</dbReference>
<keyword evidence="3" id="KW-0689">Ribosomal protein</keyword>
<dbReference type="EMBL" id="JAGGLV010000008">
    <property type="protein sequence ID" value="MBP2112745.1"/>
    <property type="molecule type" value="Genomic_DNA"/>
</dbReference>